<dbReference type="HOGENOM" id="CLU_3168258_0_0_9"/>
<reference evidence="1 2" key="1">
    <citation type="submission" date="2007-03" db="EMBL/GenBank/DDBJ databases">
        <authorList>
            <person name="Fulton L."/>
            <person name="Clifton S."/>
            <person name="Fulton B."/>
            <person name="Xu J."/>
            <person name="Minx P."/>
            <person name="Pepin K.H."/>
            <person name="Johnson M."/>
            <person name="Thiruvilangam P."/>
            <person name="Bhonagiri V."/>
            <person name="Nash W.E."/>
            <person name="Mardis E.R."/>
            <person name="Wilson R.K."/>
        </authorList>
    </citation>
    <scope>NUCLEOTIDE SEQUENCE [LARGE SCALE GENOMIC DNA]</scope>
    <source>
        <strain evidence="1 2">ATCC 27560</strain>
    </source>
</reference>
<sequence length="47" mass="5510">MSLSRPACHSRFRRLRLSLGQPGFITSLGRLSPRRPICRSEHRMKYP</sequence>
<name>A5Z6W2_9FIRM</name>
<dbReference type="Proteomes" id="UP000006000">
    <property type="component" value="Unassembled WGS sequence"/>
</dbReference>
<protein>
    <submittedName>
        <fullName evidence="1">Uncharacterized protein</fullName>
    </submittedName>
</protein>
<comment type="caution">
    <text evidence="1">The sequence shown here is derived from an EMBL/GenBank/DDBJ whole genome shotgun (WGS) entry which is preliminary data.</text>
</comment>
<gene>
    <name evidence="1" type="ORF">EUBVEN_01446</name>
</gene>
<accession>A5Z6W2</accession>
<dbReference type="STRING" id="411463.EUBVEN_01446"/>
<proteinExistence type="predicted"/>
<organism evidence="1 2">
    <name type="scientific">Eubacterium ventriosum ATCC 27560</name>
    <dbReference type="NCBI Taxonomy" id="411463"/>
    <lineage>
        <taxon>Bacteria</taxon>
        <taxon>Bacillati</taxon>
        <taxon>Bacillota</taxon>
        <taxon>Clostridia</taxon>
        <taxon>Eubacteriales</taxon>
        <taxon>Eubacteriaceae</taxon>
        <taxon>Eubacterium</taxon>
    </lineage>
</organism>
<evidence type="ECO:0000313" key="1">
    <source>
        <dbReference type="EMBL" id="EDM51119.1"/>
    </source>
</evidence>
<dbReference type="AlphaFoldDB" id="A5Z6W2"/>
<evidence type="ECO:0000313" key="2">
    <source>
        <dbReference type="Proteomes" id="UP000006000"/>
    </source>
</evidence>
<reference evidence="1 2" key="2">
    <citation type="submission" date="2007-04" db="EMBL/GenBank/DDBJ databases">
        <title>Draft genome sequence of Eubacterium ventriosum (ATCC 27560).</title>
        <authorList>
            <person name="Sudarsanam P."/>
            <person name="Ley R."/>
            <person name="Guruge J."/>
            <person name="Turnbaugh P.J."/>
            <person name="Mahowald M."/>
            <person name="Liep D."/>
            <person name="Gordon J."/>
        </authorList>
    </citation>
    <scope>NUCLEOTIDE SEQUENCE [LARGE SCALE GENOMIC DNA]</scope>
    <source>
        <strain evidence="1 2">ATCC 27560</strain>
    </source>
</reference>
<dbReference type="EMBL" id="AAVL02000034">
    <property type="protein sequence ID" value="EDM51119.1"/>
    <property type="molecule type" value="Genomic_DNA"/>
</dbReference>